<accession>A0ABV8REJ1</accession>
<sequence length="465" mass="54188">MMNYKTINENKFLKSALTEENPFITTSKVMEWLKYRNEAINVEVTKIPFKKLNHWFLDKTNGMLKHSSGKFFTIEGINVKTNWGAVKEWEQPIINQPEIGYLGIITKEINGILYFLLQAKVEPGNVNNVQLSPTLQATKSNYTQVHQGNKPRYLEYFQNATRDEIILDQLQSEQGARFLKKRNRNIIIKIDGDIDVHEDFIWLTLGQIKKLIQKDNLVNMDTRTVISGISFEHSITVKEKLDNFELGMLLSANNKTNSKHTYDDVIKWITDLKCRYELTIESRSIFNIKKWEVTPFDIRHNEDKYFRVIAAQVEISNREVKTWSQPLIEPLQEGIIAFIVKKINGIYHFLVQAKLESGNFDIIEMAPTVQCITGSYDSDNSLPFLDDVLNAKEDQIRFNTLQSEEGGRFFREQNRSMIIEADDSFPTIIPENYIWLTLNQLNYFLKFNNYLNIQARSLISAIKFI</sequence>
<dbReference type="InterPro" id="IPR038153">
    <property type="entry name" value="EvaA-like_sf"/>
</dbReference>
<evidence type="ECO:0000313" key="3">
    <source>
        <dbReference type="Proteomes" id="UP001595826"/>
    </source>
</evidence>
<dbReference type="EMBL" id="JBHSCY010000003">
    <property type="protein sequence ID" value="MFC4269729.1"/>
    <property type="molecule type" value="Genomic_DNA"/>
</dbReference>
<keyword evidence="3" id="KW-1185">Reference proteome</keyword>
<feature type="domain" description="dTDP-4-dehydro-6-deoxy-alpha-D-glucopyranose 2,3-dehydratase" evidence="1">
    <location>
        <begin position="264"/>
        <end position="461"/>
    </location>
</feature>
<dbReference type="Pfam" id="PF03559">
    <property type="entry name" value="Hexose_dehydrat"/>
    <property type="match status" value="2"/>
</dbReference>
<evidence type="ECO:0000313" key="2">
    <source>
        <dbReference type="EMBL" id="MFC4269729.1"/>
    </source>
</evidence>
<comment type="caution">
    <text evidence="2">The sequence shown here is derived from an EMBL/GenBank/DDBJ whole genome shotgun (WGS) entry which is preliminary data.</text>
</comment>
<dbReference type="RefSeq" id="WP_377411055.1">
    <property type="nucleotide sequence ID" value="NZ_JBHSCY010000003.1"/>
</dbReference>
<dbReference type="InterPro" id="IPR005212">
    <property type="entry name" value="EvaA-like"/>
</dbReference>
<protein>
    <submittedName>
        <fullName evidence="2">NDP-hexose 2,3-dehydratase family protein</fullName>
    </submittedName>
</protein>
<reference evidence="3" key="1">
    <citation type="journal article" date="2019" name="Int. J. Syst. Evol. Microbiol.">
        <title>The Global Catalogue of Microorganisms (GCM) 10K type strain sequencing project: providing services to taxonomists for standard genome sequencing and annotation.</title>
        <authorList>
            <consortium name="The Broad Institute Genomics Platform"/>
            <consortium name="The Broad Institute Genome Sequencing Center for Infectious Disease"/>
            <person name="Wu L."/>
            <person name="Ma J."/>
        </authorList>
    </citation>
    <scope>NUCLEOTIDE SEQUENCE [LARGE SCALE GENOMIC DNA]</scope>
    <source>
        <strain evidence="3">CECT 8655</strain>
    </source>
</reference>
<name>A0ABV8REJ1_9FLAO</name>
<dbReference type="Gene3D" id="3.90.79.40">
    <property type="entry name" value="EvaA sugar 2,3-dehydratase subunit"/>
    <property type="match status" value="2"/>
</dbReference>
<feature type="domain" description="dTDP-4-dehydro-6-deoxy-alpha-D-glucopyranose 2,3-dehydratase" evidence="1">
    <location>
        <begin position="27"/>
        <end position="228"/>
    </location>
</feature>
<gene>
    <name evidence="2" type="ORF">ACFOWD_12495</name>
</gene>
<evidence type="ECO:0000259" key="1">
    <source>
        <dbReference type="Pfam" id="PF03559"/>
    </source>
</evidence>
<dbReference type="Proteomes" id="UP001595826">
    <property type="component" value="Unassembled WGS sequence"/>
</dbReference>
<proteinExistence type="predicted"/>
<organism evidence="2 3">
    <name type="scientific">Polaribacter marinivivus</name>
    <dbReference type="NCBI Taxonomy" id="1524260"/>
    <lineage>
        <taxon>Bacteria</taxon>
        <taxon>Pseudomonadati</taxon>
        <taxon>Bacteroidota</taxon>
        <taxon>Flavobacteriia</taxon>
        <taxon>Flavobacteriales</taxon>
        <taxon>Flavobacteriaceae</taxon>
    </lineage>
</organism>